<dbReference type="AlphaFoldDB" id="A0A7W9KES9"/>
<gene>
    <name evidence="3" type="ORF">BJ998_002498</name>
</gene>
<sequence length="153" mass="16172">MTRRQTRIVIITAVVLGLFCLGMVFWAVTRSPDPVAEPAPFTTTAAPSSSTTTGTATSAPATSTTTPPPTTTRTTTKAPAAPPRTTTHAPAATAPPATTLNSLCQAGQWQRDTPYNGGALVLHNGFEWYARSWNYNAEPGANAENVWIRAINC</sequence>
<comment type="caution">
    <text evidence="3">The sequence shown here is derived from an EMBL/GenBank/DDBJ whole genome shotgun (WGS) entry which is preliminary data.</text>
</comment>
<dbReference type="Proteomes" id="UP000585638">
    <property type="component" value="Unassembled WGS sequence"/>
</dbReference>
<dbReference type="GO" id="GO:0005975">
    <property type="term" value="P:carbohydrate metabolic process"/>
    <property type="evidence" value="ECO:0007669"/>
    <property type="project" value="InterPro"/>
</dbReference>
<dbReference type="GO" id="GO:0030246">
    <property type="term" value="F:carbohydrate binding"/>
    <property type="evidence" value="ECO:0007669"/>
    <property type="project" value="InterPro"/>
</dbReference>
<dbReference type="GO" id="GO:0004553">
    <property type="term" value="F:hydrolase activity, hydrolyzing O-glycosyl compounds"/>
    <property type="evidence" value="ECO:0007669"/>
    <property type="project" value="InterPro"/>
</dbReference>
<evidence type="ECO:0000313" key="3">
    <source>
        <dbReference type="EMBL" id="MBB5891302.1"/>
    </source>
</evidence>
<keyword evidence="2" id="KW-0472">Membrane</keyword>
<dbReference type="InterPro" id="IPR036573">
    <property type="entry name" value="CBM_sf_5/12"/>
</dbReference>
<reference evidence="3 4" key="1">
    <citation type="submission" date="2020-08" db="EMBL/GenBank/DDBJ databases">
        <title>Sequencing the genomes of 1000 actinobacteria strains.</title>
        <authorList>
            <person name="Klenk H.-P."/>
        </authorList>
    </citation>
    <scope>NUCLEOTIDE SEQUENCE [LARGE SCALE GENOMIC DNA]</scope>
    <source>
        <strain evidence="3 4">DSM 43851</strain>
    </source>
</reference>
<dbReference type="Gene3D" id="2.10.10.20">
    <property type="entry name" value="Carbohydrate-binding module superfamily 5/12"/>
    <property type="match status" value="1"/>
</dbReference>
<protein>
    <submittedName>
        <fullName evidence="3">Cytoskeletal protein RodZ</fullName>
    </submittedName>
</protein>
<evidence type="ECO:0000313" key="4">
    <source>
        <dbReference type="Proteomes" id="UP000585638"/>
    </source>
</evidence>
<dbReference type="SUPFAM" id="SSF51055">
    <property type="entry name" value="Carbohydrate binding domain"/>
    <property type="match status" value="1"/>
</dbReference>
<name>A0A7W9KES9_9PSEU</name>
<accession>A0A7W9KES9</accession>
<dbReference type="GO" id="GO:0005576">
    <property type="term" value="C:extracellular region"/>
    <property type="evidence" value="ECO:0007669"/>
    <property type="project" value="InterPro"/>
</dbReference>
<dbReference type="EMBL" id="JACHIR010000001">
    <property type="protein sequence ID" value="MBB5891302.1"/>
    <property type="molecule type" value="Genomic_DNA"/>
</dbReference>
<evidence type="ECO:0000256" key="1">
    <source>
        <dbReference type="SAM" id="MobiDB-lite"/>
    </source>
</evidence>
<proteinExistence type="predicted"/>
<keyword evidence="4" id="KW-1185">Reference proteome</keyword>
<organism evidence="3 4">
    <name type="scientific">Kutzneria kofuensis</name>
    <dbReference type="NCBI Taxonomy" id="103725"/>
    <lineage>
        <taxon>Bacteria</taxon>
        <taxon>Bacillati</taxon>
        <taxon>Actinomycetota</taxon>
        <taxon>Actinomycetes</taxon>
        <taxon>Pseudonocardiales</taxon>
        <taxon>Pseudonocardiaceae</taxon>
        <taxon>Kutzneria</taxon>
    </lineage>
</organism>
<feature type="transmembrane region" description="Helical" evidence="2">
    <location>
        <begin position="7"/>
        <end position="28"/>
    </location>
</feature>
<dbReference type="CDD" id="cd12215">
    <property type="entry name" value="ChiC_BD"/>
    <property type="match status" value="1"/>
</dbReference>
<evidence type="ECO:0000256" key="2">
    <source>
        <dbReference type="SAM" id="Phobius"/>
    </source>
</evidence>
<feature type="region of interest" description="Disordered" evidence="1">
    <location>
        <begin position="39"/>
        <end position="97"/>
    </location>
</feature>
<keyword evidence="2" id="KW-1133">Transmembrane helix</keyword>
<dbReference type="RefSeq" id="WP_184861317.1">
    <property type="nucleotide sequence ID" value="NZ_BAAAWY010000031.1"/>
</dbReference>
<keyword evidence="2" id="KW-0812">Transmembrane</keyword>